<dbReference type="Pfam" id="PF09339">
    <property type="entry name" value="HTH_IclR"/>
    <property type="match status" value="1"/>
</dbReference>
<gene>
    <name evidence="6" type="ORF">L2A60_14210</name>
</gene>
<dbReference type="Gene3D" id="1.10.10.10">
    <property type="entry name" value="Winged helix-like DNA-binding domain superfamily/Winged helix DNA-binding domain"/>
    <property type="match status" value="1"/>
</dbReference>
<dbReference type="InterPro" id="IPR005471">
    <property type="entry name" value="Tscrpt_reg_IclR_N"/>
</dbReference>
<comment type="caution">
    <text evidence="6">The sequence shown here is derived from an EMBL/GenBank/DDBJ whole genome shotgun (WGS) entry which is preliminary data.</text>
</comment>
<reference evidence="6 7" key="1">
    <citation type="submission" date="2022-01" db="EMBL/GenBank/DDBJ databases">
        <authorList>
            <person name="Won M."/>
            <person name="Kim S.-J."/>
            <person name="Kwon S.-W."/>
        </authorList>
    </citation>
    <scope>NUCLEOTIDE SEQUENCE [LARGE SCALE GENOMIC DNA]</scope>
    <source>
        <strain evidence="6 7">KCTC 23505</strain>
    </source>
</reference>
<dbReference type="SUPFAM" id="SSF55781">
    <property type="entry name" value="GAF domain-like"/>
    <property type="match status" value="1"/>
</dbReference>
<dbReference type="PANTHER" id="PTHR30136:SF33">
    <property type="entry name" value="TRANSCRIPTIONAL REGULATORY PROTEIN"/>
    <property type="match status" value="1"/>
</dbReference>
<dbReference type="InterPro" id="IPR050707">
    <property type="entry name" value="HTH_MetabolicPath_Reg"/>
</dbReference>
<dbReference type="InterPro" id="IPR036388">
    <property type="entry name" value="WH-like_DNA-bd_sf"/>
</dbReference>
<dbReference type="PANTHER" id="PTHR30136">
    <property type="entry name" value="HELIX-TURN-HELIX TRANSCRIPTIONAL REGULATOR, ICLR FAMILY"/>
    <property type="match status" value="1"/>
</dbReference>
<dbReference type="RefSeq" id="WP_235705105.1">
    <property type="nucleotide sequence ID" value="NZ_JAKGBZ010000031.1"/>
</dbReference>
<keyword evidence="1" id="KW-0805">Transcription regulation</keyword>
<feature type="domain" description="IclR-ED" evidence="5">
    <location>
        <begin position="95"/>
        <end position="278"/>
    </location>
</feature>
<dbReference type="Pfam" id="PF01614">
    <property type="entry name" value="IclR_C"/>
    <property type="match status" value="1"/>
</dbReference>
<dbReference type="SMART" id="SM00346">
    <property type="entry name" value="HTH_ICLR"/>
    <property type="match status" value="1"/>
</dbReference>
<dbReference type="InterPro" id="IPR014757">
    <property type="entry name" value="Tscrpt_reg_IclR_C"/>
</dbReference>
<dbReference type="SUPFAM" id="SSF46785">
    <property type="entry name" value="Winged helix' DNA-binding domain"/>
    <property type="match status" value="1"/>
</dbReference>
<accession>A0ABS9E1B6</accession>
<keyword evidence="7" id="KW-1185">Reference proteome</keyword>
<evidence type="ECO:0000259" key="4">
    <source>
        <dbReference type="PROSITE" id="PS51077"/>
    </source>
</evidence>
<evidence type="ECO:0000256" key="1">
    <source>
        <dbReference type="ARBA" id="ARBA00023015"/>
    </source>
</evidence>
<feature type="domain" description="HTH iclR-type" evidence="4">
    <location>
        <begin position="33"/>
        <end position="94"/>
    </location>
</feature>
<sequence>MTTKNILKPLNESASSFQVVRRGGEEPADQSFATTLAHGLDVLSAFRAEEGALSNRELAERTSLSRPTVSRLTHTLEVLGYLKRDANGLYKLGSRVLSIAYPLLARLRIRQLVRPLMKDFAAFTGGTVSIAMPLGINCIYVETIRTTDVSSHVPETGFTISMALTAVGRSLLSLYSDAEFCTYRDAAMNDDATTWSHVASNIESGIASCRDRGFCLSLGEWRSDIYGAAAPLFRTPDGDCFSVNCGIPAFRFTADAVERECGPRIAALAQSIRSLAADQTRVGVASV</sequence>
<evidence type="ECO:0000313" key="6">
    <source>
        <dbReference type="EMBL" id="MCF3947830.1"/>
    </source>
</evidence>
<dbReference type="EMBL" id="JAKGBZ010000031">
    <property type="protein sequence ID" value="MCF3947830.1"/>
    <property type="molecule type" value="Genomic_DNA"/>
</dbReference>
<evidence type="ECO:0000313" key="7">
    <source>
        <dbReference type="Proteomes" id="UP001521209"/>
    </source>
</evidence>
<dbReference type="InterPro" id="IPR029016">
    <property type="entry name" value="GAF-like_dom_sf"/>
</dbReference>
<dbReference type="Proteomes" id="UP001521209">
    <property type="component" value="Unassembled WGS sequence"/>
</dbReference>
<evidence type="ECO:0000256" key="3">
    <source>
        <dbReference type="ARBA" id="ARBA00023163"/>
    </source>
</evidence>
<keyword evidence="2" id="KW-0238">DNA-binding</keyword>
<dbReference type="PROSITE" id="PS51078">
    <property type="entry name" value="ICLR_ED"/>
    <property type="match status" value="1"/>
</dbReference>
<dbReference type="Gene3D" id="3.30.450.40">
    <property type="match status" value="1"/>
</dbReference>
<keyword evidence="3" id="KW-0804">Transcription</keyword>
<evidence type="ECO:0000259" key="5">
    <source>
        <dbReference type="PROSITE" id="PS51078"/>
    </source>
</evidence>
<dbReference type="InterPro" id="IPR036390">
    <property type="entry name" value="WH_DNA-bd_sf"/>
</dbReference>
<name>A0ABS9E1B6_9PROT</name>
<protein>
    <submittedName>
        <fullName evidence="6">IclR family transcriptional regulator</fullName>
    </submittedName>
</protein>
<organism evidence="6 7">
    <name type="scientific">Acidiphilium iwatense</name>
    <dbReference type="NCBI Taxonomy" id="768198"/>
    <lineage>
        <taxon>Bacteria</taxon>
        <taxon>Pseudomonadati</taxon>
        <taxon>Pseudomonadota</taxon>
        <taxon>Alphaproteobacteria</taxon>
        <taxon>Acetobacterales</taxon>
        <taxon>Acidocellaceae</taxon>
        <taxon>Acidiphilium</taxon>
    </lineage>
</organism>
<proteinExistence type="predicted"/>
<evidence type="ECO:0000256" key="2">
    <source>
        <dbReference type="ARBA" id="ARBA00023125"/>
    </source>
</evidence>
<dbReference type="PROSITE" id="PS51077">
    <property type="entry name" value="HTH_ICLR"/>
    <property type="match status" value="1"/>
</dbReference>